<protein>
    <submittedName>
        <fullName evidence="1">Uncharacterized protein</fullName>
    </submittedName>
</protein>
<evidence type="ECO:0000313" key="2">
    <source>
        <dbReference type="Proteomes" id="UP001055072"/>
    </source>
</evidence>
<gene>
    <name evidence="1" type="ORF">BDY19DRAFT_952790</name>
</gene>
<name>A0ACB8U050_9APHY</name>
<organism evidence="1 2">
    <name type="scientific">Irpex rosettiformis</name>
    <dbReference type="NCBI Taxonomy" id="378272"/>
    <lineage>
        <taxon>Eukaryota</taxon>
        <taxon>Fungi</taxon>
        <taxon>Dikarya</taxon>
        <taxon>Basidiomycota</taxon>
        <taxon>Agaricomycotina</taxon>
        <taxon>Agaricomycetes</taxon>
        <taxon>Polyporales</taxon>
        <taxon>Irpicaceae</taxon>
        <taxon>Irpex</taxon>
    </lineage>
</organism>
<evidence type="ECO:0000313" key="1">
    <source>
        <dbReference type="EMBL" id="KAI0087712.1"/>
    </source>
</evidence>
<accession>A0ACB8U050</accession>
<dbReference type="EMBL" id="MU274916">
    <property type="protein sequence ID" value="KAI0087712.1"/>
    <property type="molecule type" value="Genomic_DNA"/>
</dbReference>
<proteinExistence type="predicted"/>
<reference evidence="1" key="1">
    <citation type="journal article" date="2021" name="Environ. Microbiol.">
        <title>Gene family expansions and transcriptome signatures uncover fungal adaptations to wood decay.</title>
        <authorList>
            <person name="Hage H."/>
            <person name="Miyauchi S."/>
            <person name="Viragh M."/>
            <person name="Drula E."/>
            <person name="Min B."/>
            <person name="Chaduli D."/>
            <person name="Navarro D."/>
            <person name="Favel A."/>
            <person name="Norest M."/>
            <person name="Lesage-Meessen L."/>
            <person name="Balint B."/>
            <person name="Merenyi Z."/>
            <person name="de Eugenio L."/>
            <person name="Morin E."/>
            <person name="Martinez A.T."/>
            <person name="Baldrian P."/>
            <person name="Stursova M."/>
            <person name="Martinez M.J."/>
            <person name="Novotny C."/>
            <person name="Magnuson J.K."/>
            <person name="Spatafora J.W."/>
            <person name="Maurice S."/>
            <person name="Pangilinan J."/>
            <person name="Andreopoulos W."/>
            <person name="LaButti K."/>
            <person name="Hundley H."/>
            <person name="Na H."/>
            <person name="Kuo A."/>
            <person name="Barry K."/>
            <person name="Lipzen A."/>
            <person name="Henrissat B."/>
            <person name="Riley R."/>
            <person name="Ahrendt S."/>
            <person name="Nagy L.G."/>
            <person name="Grigoriev I.V."/>
            <person name="Martin F."/>
            <person name="Rosso M.N."/>
        </authorList>
    </citation>
    <scope>NUCLEOTIDE SEQUENCE</scope>
    <source>
        <strain evidence="1">CBS 384.51</strain>
    </source>
</reference>
<comment type="caution">
    <text evidence="1">The sequence shown here is derived from an EMBL/GenBank/DDBJ whole genome shotgun (WGS) entry which is preliminary data.</text>
</comment>
<dbReference type="Proteomes" id="UP001055072">
    <property type="component" value="Unassembled WGS sequence"/>
</dbReference>
<sequence length="360" mass="40925">MPIHKFINRLQVYQGYSSAKSFCHLVFLPTTREKIDKLTITGPVPPHFPLCKLDTPNWGAMPFAALPPSFLPYRKVIIDHIHLPSFRHFIKYIKHFECAMSIQIRRLTWGDNTSESELQSISLRPVGWRRRKRDALRRHNPAGTMVHVSESTDNFLACLQIAMIFPVSALHMISDYEQFRAIDLMRWLFERYAGAYKSVTCWLTDHSHSFPEPWDQVGFYVHGKTPKDTPRKNSMVVLYLTINPSPLPADSVTPEAHIDGILVEVTEDVAIDLDMLKTQLENSLTFSMVILGFSTHRLLATAVKLYPALREPFSGEATYVLAYRGLGTANPSEDWGKGASNLPSWNAVDPTTLADTGQRW</sequence>
<keyword evidence="2" id="KW-1185">Reference proteome</keyword>